<accession>Q7TTT3</accession>
<evidence type="ECO:0000256" key="4">
    <source>
        <dbReference type="PIRSR" id="PIRSR000081-1"/>
    </source>
</evidence>
<dbReference type="HOGENOM" id="CLU_104219_1_0_3"/>
<reference evidence="6 7" key="1">
    <citation type="journal article" date="2003" name="Nature">
        <title>The genome of a motile marine Synechococcus.</title>
        <authorList>
            <person name="Palenik B."/>
            <person name="Brahamsha B."/>
            <person name="Larimer F."/>
            <person name="Land M."/>
            <person name="Hauser L."/>
            <person name="Chain P."/>
            <person name="Lamerdin J."/>
            <person name="Regala W."/>
            <person name="Allen E.A."/>
            <person name="McCarren J."/>
            <person name="Paulsen I."/>
            <person name="Dufresne A."/>
            <person name="Partensky F."/>
            <person name="Webb E."/>
            <person name="Waterbury J."/>
        </authorList>
    </citation>
    <scope>NUCLEOTIDE SEQUENCE [LARGE SCALE GENOMIC DNA]</scope>
    <source>
        <strain evidence="6 7">WH8102</strain>
    </source>
</reference>
<proteinExistence type="inferred from homology"/>
<dbReference type="Proteomes" id="UP000001422">
    <property type="component" value="Chromosome"/>
</dbReference>
<dbReference type="STRING" id="84588.SYNW1996"/>
<dbReference type="EMBL" id="BX569694">
    <property type="protein sequence ID" value="CAE08511.1"/>
    <property type="molecule type" value="Genomic_DNA"/>
</dbReference>
<keyword evidence="5" id="KW-0813">Transport</keyword>
<dbReference type="Pfam" id="PF00502">
    <property type="entry name" value="Phycobilisome"/>
    <property type="match status" value="1"/>
</dbReference>
<protein>
    <submittedName>
        <fullName evidence="6">Possible Phycobilisome polypeptide</fullName>
    </submittedName>
</protein>
<keyword evidence="3 5" id="KW-0089">Bile pigment</keyword>
<dbReference type="GO" id="GO:0030089">
    <property type="term" value="C:phycobilisome"/>
    <property type="evidence" value="ECO:0007669"/>
    <property type="project" value="UniProtKB-KW"/>
</dbReference>
<dbReference type="GO" id="GO:0031676">
    <property type="term" value="C:plasma membrane-derived thylakoid membrane"/>
    <property type="evidence" value="ECO:0007669"/>
    <property type="project" value="UniProtKB-SubCell"/>
</dbReference>
<sequence>MADIPDLAELIRSAQVQGLSSDHSLHEEARQIIGAADQERRQLSQEELLSLCAASGQDASLPRRLQNHADDLVNQARCHLLEQQPQLVQPGGALFPGERADACWRDCWHFLRVIVYAVACQRSNFTNPTGMAALRELYQRMGVPTEGLNIALMQLNVLAAQEFERGADQELINACFQHLIEQLNKTAVKS</sequence>
<dbReference type="KEGG" id="syw:SYNW1996"/>
<dbReference type="InterPro" id="IPR012128">
    <property type="entry name" value="Phycobilisome_asu/bsu"/>
</dbReference>
<name>Q7TTT3_PARMW</name>
<gene>
    <name evidence="6" type="ordered locus">SYNW1996</name>
</gene>
<comment type="subcellular location">
    <subcellularLocation>
        <location evidence="5">Cellular thylakoid membrane</location>
        <topology evidence="5">Peripheral membrane protein</topology>
        <orientation evidence="5">Cytoplasmic side</orientation>
    </subcellularLocation>
</comment>
<dbReference type="SUPFAM" id="SSF46458">
    <property type="entry name" value="Globin-like"/>
    <property type="match status" value="1"/>
</dbReference>
<dbReference type="CDD" id="cd12130">
    <property type="entry name" value="Apl"/>
    <property type="match status" value="1"/>
</dbReference>
<evidence type="ECO:0000256" key="3">
    <source>
        <dbReference type="ARBA" id="ARBA00023307"/>
    </source>
</evidence>
<dbReference type="AlphaFoldDB" id="Q7TTT3"/>
<dbReference type="InterPro" id="IPR009050">
    <property type="entry name" value="Globin-like_sf"/>
</dbReference>
<evidence type="ECO:0000313" key="7">
    <source>
        <dbReference type="Proteomes" id="UP000001422"/>
    </source>
</evidence>
<keyword evidence="5" id="KW-0472">Membrane</keyword>
<comment type="similarity">
    <text evidence="1 5">Belongs to the phycobiliprotein family.</text>
</comment>
<dbReference type="Gene3D" id="1.10.490.20">
    <property type="entry name" value="Phycocyanins"/>
    <property type="match status" value="1"/>
</dbReference>
<dbReference type="eggNOG" id="ENOG502ZCG9">
    <property type="taxonomic scope" value="Bacteria"/>
</dbReference>
<feature type="binding site" evidence="4">
    <location>
        <position position="103"/>
    </location>
    <ligand>
        <name>(2R,3E)-phycocyanobilin</name>
        <dbReference type="ChEBI" id="CHEBI:85275"/>
        <label>1</label>
    </ligand>
</feature>
<evidence type="ECO:0000256" key="5">
    <source>
        <dbReference type="RuleBase" id="RU004438"/>
    </source>
</evidence>
<dbReference type="GO" id="GO:0015979">
    <property type="term" value="P:photosynthesis"/>
    <property type="evidence" value="ECO:0007669"/>
    <property type="project" value="UniProtKB-KW"/>
</dbReference>
<organism evidence="6 7">
    <name type="scientific">Parasynechococcus marenigrum (strain WH8102)</name>
    <dbReference type="NCBI Taxonomy" id="84588"/>
    <lineage>
        <taxon>Bacteria</taxon>
        <taxon>Bacillati</taxon>
        <taxon>Cyanobacteriota</taxon>
        <taxon>Cyanophyceae</taxon>
        <taxon>Synechococcales</taxon>
        <taxon>Prochlorococcaceae</taxon>
        <taxon>Parasynechococcus</taxon>
        <taxon>Parasynechococcus marenigrum</taxon>
    </lineage>
</organism>
<evidence type="ECO:0000256" key="2">
    <source>
        <dbReference type="ARBA" id="ARBA00022991"/>
    </source>
</evidence>
<keyword evidence="5" id="KW-0042">Antenna complex</keyword>
<dbReference type="InterPro" id="IPR038719">
    <property type="entry name" value="Phycobilisome_asu/bsu_sf"/>
</dbReference>
<evidence type="ECO:0000313" key="6">
    <source>
        <dbReference type="EMBL" id="CAE08511.1"/>
    </source>
</evidence>
<keyword evidence="5" id="KW-0793">Thylakoid</keyword>
<keyword evidence="2 5" id="KW-0157">Chromophore</keyword>
<keyword evidence="5" id="KW-0605">Phycobilisome</keyword>
<keyword evidence="5" id="KW-0249">Electron transport</keyword>
<dbReference type="PIRSF" id="PIRSF000081">
    <property type="entry name" value="Phycocyanin"/>
    <property type="match status" value="1"/>
</dbReference>
<dbReference type="RefSeq" id="WP_011128854.1">
    <property type="nucleotide sequence ID" value="NC_005070.1"/>
</dbReference>
<evidence type="ECO:0000256" key="1">
    <source>
        <dbReference type="ARBA" id="ARBA00008182"/>
    </source>
</evidence>
<keyword evidence="5" id="KW-0602">Photosynthesis</keyword>
<keyword evidence="7" id="KW-1185">Reference proteome</keyword>